<evidence type="ECO:0008006" key="4">
    <source>
        <dbReference type="Google" id="ProtNLM"/>
    </source>
</evidence>
<feature type="region of interest" description="Disordered" evidence="1">
    <location>
        <begin position="1"/>
        <end position="145"/>
    </location>
</feature>
<reference evidence="2 3" key="1">
    <citation type="submission" date="2024-02" db="EMBL/GenBank/DDBJ databases">
        <title>De novo assembly and annotation of 12 fungi associated with fruit tree decline syndrome in Ontario, Canada.</title>
        <authorList>
            <person name="Sulman M."/>
            <person name="Ellouze W."/>
            <person name="Ilyukhin E."/>
        </authorList>
    </citation>
    <scope>NUCLEOTIDE SEQUENCE [LARGE SCALE GENOMIC DNA]</scope>
    <source>
        <strain evidence="2 3">M169</strain>
    </source>
</reference>
<feature type="compositionally biased region" description="Basic and acidic residues" evidence="1">
    <location>
        <begin position="133"/>
        <end position="145"/>
    </location>
</feature>
<gene>
    <name evidence="2" type="ORF">SLS63_013317</name>
</gene>
<evidence type="ECO:0000256" key="1">
    <source>
        <dbReference type="SAM" id="MobiDB-lite"/>
    </source>
</evidence>
<comment type="caution">
    <text evidence="2">The sequence shown here is derived from an EMBL/GenBank/DDBJ whole genome shotgun (WGS) entry which is preliminary data.</text>
</comment>
<feature type="compositionally biased region" description="Polar residues" evidence="1">
    <location>
        <begin position="1"/>
        <end position="21"/>
    </location>
</feature>
<sequence>MTTPENGEPTTAQAVEQNAPQADQGDQPRYLSSHISHSQSMARVAKSKAKVEAMSPEERDVIDHLGMGGPSEGVGPAEAMRRLEEIESGRYDNDSEEDDEAEKSEGAEGGKPEVTDDKQDGKDKTSPEAGGAQDDKEKAAKEKQG</sequence>
<dbReference type="Proteomes" id="UP001430848">
    <property type="component" value="Unassembled WGS sequence"/>
</dbReference>
<proteinExistence type="predicted"/>
<accession>A0ABR1NNX3</accession>
<organism evidence="2 3">
    <name type="scientific">Diaporthe eres</name>
    <name type="common">Phomopsis oblonga</name>
    <dbReference type="NCBI Taxonomy" id="83184"/>
    <lineage>
        <taxon>Eukaryota</taxon>
        <taxon>Fungi</taxon>
        <taxon>Dikarya</taxon>
        <taxon>Ascomycota</taxon>
        <taxon>Pezizomycotina</taxon>
        <taxon>Sordariomycetes</taxon>
        <taxon>Sordariomycetidae</taxon>
        <taxon>Diaporthales</taxon>
        <taxon>Diaporthaceae</taxon>
        <taxon>Diaporthe</taxon>
        <taxon>Diaporthe eres species complex</taxon>
    </lineage>
</organism>
<keyword evidence="3" id="KW-1185">Reference proteome</keyword>
<feature type="compositionally biased region" description="Basic and acidic residues" evidence="1">
    <location>
        <begin position="79"/>
        <end position="93"/>
    </location>
</feature>
<evidence type="ECO:0000313" key="2">
    <source>
        <dbReference type="EMBL" id="KAK7709164.1"/>
    </source>
</evidence>
<feature type="compositionally biased region" description="Basic and acidic residues" evidence="1">
    <location>
        <begin position="103"/>
        <end position="126"/>
    </location>
</feature>
<name>A0ABR1NNX3_DIAER</name>
<evidence type="ECO:0000313" key="3">
    <source>
        <dbReference type="Proteomes" id="UP001430848"/>
    </source>
</evidence>
<protein>
    <recommendedName>
        <fullName evidence="4">RPEL repeat protein</fullName>
    </recommendedName>
</protein>
<dbReference type="EMBL" id="JAKNSF020000174">
    <property type="protein sequence ID" value="KAK7709164.1"/>
    <property type="molecule type" value="Genomic_DNA"/>
</dbReference>